<dbReference type="EMBL" id="CP003531">
    <property type="protein sequence ID" value="AFK51086.1"/>
    <property type="molecule type" value="Genomic_DNA"/>
</dbReference>
<dbReference type="InterPro" id="IPR023170">
    <property type="entry name" value="HhH_base_excis_C"/>
</dbReference>
<dbReference type="InParanoid" id="I3TE98"/>
<dbReference type="InterPro" id="IPR011257">
    <property type="entry name" value="DNA_glycosylase"/>
</dbReference>
<dbReference type="GO" id="GO:0006281">
    <property type="term" value="P:DNA repair"/>
    <property type="evidence" value="ECO:0007669"/>
    <property type="project" value="InterPro"/>
</dbReference>
<dbReference type="RefSeq" id="WP_014737336.1">
    <property type="nucleotide sequence ID" value="NC_017954.1"/>
</dbReference>
<evidence type="ECO:0000313" key="2">
    <source>
        <dbReference type="Proteomes" id="UP000005270"/>
    </source>
</evidence>
<sequence length="316" mass="36146">MDLVGIDRRAVERVGRVLKKHSINLPRLDLYDQRFYPPATADEESVARYFVVMVSMDHRLSRPGKPYEACLEDGCYHGADLLYRLGKLKFDEDPSFFDPGRLAEIKVEDVVKWLSVGGATPPDPEVRAMLLRDLGFKLTRLWDGLVTKLIRSAGGRLRGSLGEQGFVDYMRVFKAFEDPVEKKTMLLAKFLAGRGLFNPVDELDVAVDNHLTRQAVRTGLVVVSGELWDKIKQGVEISRDEDVLLRLTVKLAYRHLSSTAGIRASTLDDFFWLHGRTVCLRDKPECEKCILRNVCTAFRNKSFMVNEPTYYNTWYY</sequence>
<dbReference type="AlphaFoldDB" id="I3TE98"/>
<dbReference type="GO" id="GO:0003824">
    <property type="term" value="F:catalytic activity"/>
    <property type="evidence" value="ECO:0007669"/>
    <property type="project" value="InterPro"/>
</dbReference>
<organism evidence="1 2">
    <name type="scientific">Thermogladius calderae (strain DSM 22663 / VKM B-2946 / 1633)</name>
    <dbReference type="NCBI Taxonomy" id="1184251"/>
    <lineage>
        <taxon>Archaea</taxon>
        <taxon>Thermoproteota</taxon>
        <taxon>Thermoprotei</taxon>
        <taxon>Desulfurococcales</taxon>
        <taxon>Desulfurococcaceae</taxon>
        <taxon>Thermogladius</taxon>
    </lineage>
</organism>
<proteinExistence type="predicted"/>
<dbReference type="eggNOG" id="arCOG04155">
    <property type="taxonomic scope" value="Archaea"/>
</dbReference>
<dbReference type="KEGG" id="thg:TCELL_0662"/>
<dbReference type="SUPFAM" id="SSF48150">
    <property type="entry name" value="DNA-glycosylase"/>
    <property type="match status" value="1"/>
</dbReference>
<dbReference type="HOGENOM" id="CLU_835761_0_0_2"/>
<dbReference type="STRING" id="1184251.TCELL_0662"/>
<dbReference type="Proteomes" id="UP000005270">
    <property type="component" value="Chromosome"/>
</dbReference>
<protein>
    <submittedName>
        <fullName evidence="1">Iron-sulfur cluster loop containing protein</fullName>
    </submittedName>
</protein>
<dbReference type="OrthoDB" id="84708at2157"/>
<dbReference type="Gene3D" id="1.10.1670.10">
    <property type="entry name" value="Helix-hairpin-Helix base-excision DNA repair enzymes (C-terminal)"/>
    <property type="match status" value="1"/>
</dbReference>
<accession>I3TE98</accession>
<dbReference type="GeneID" id="13012975"/>
<evidence type="ECO:0000313" key="1">
    <source>
        <dbReference type="EMBL" id="AFK51086.1"/>
    </source>
</evidence>
<gene>
    <name evidence="1" type="ordered locus">TCELL_0662</name>
</gene>
<keyword evidence="2" id="KW-1185">Reference proteome</keyword>
<name>I3TE98_THEC1</name>
<reference evidence="1 2" key="1">
    <citation type="journal article" date="2012" name="J. Bacteriol.">
        <title>Complete genome sequence of the hyperthermophilic cellulolytic Crenarchaeon 'Thermogladius cellulolyticus' 1633.</title>
        <authorList>
            <person name="Mardanov A.V."/>
            <person name="Kochetkova T.V."/>
            <person name="Beletsky A.V."/>
            <person name="Bonch-Osmolovskaya E.A."/>
            <person name="Ravin N.V."/>
            <person name="Skryabin K.G."/>
        </authorList>
    </citation>
    <scope>NUCLEOTIDE SEQUENCE [LARGE SCALE GENOMIC DNA]</scope>
    <source>
        <strain evidence="2">DSM 22663 / VKM B-2946 / 1633</strain>
    </source>
</reference>